<organism evidence="12">
    <name type="scientific">Emiliania huxleyi</name>
    <name type="common">Coccolithophore</name>
    <name type="synonym">Pontosphaera huxleyi</name>
    <dbReference type="NCBI Taxonomy" id="2903"/>
    <lineage>
        <taxon>Eukaryota</taxon>
        <taxon>Haptista</taxon>
        <taxon>Haptophyta</taxon>
        <taxon>Prymnesiophyceae</taxon>
        <taxon>Isochrysidales</taxon>
        <taxon>Noelaerhabdaceae</taxon>
        <taxon>Emiliania</taxon>
    </lineage>
</organism>
<dbReference type="PANTHER" id="PTHR20863">
    <property type="entry name" value="ACYL CARRIER PROTEIN"/>
    <property type="match status" value="1"/>
</dbReference>
<accession>A0A7S3TQX0</accession>
<evidence type="ECO:0000256" key="7">
    <source>
        <dbReference type="ARBA" id="ARBA00023098"/>
    </source>
</evidence>
<keyword evidence="4 9" id="KW-0444">Lipid biosynthesis</keyword>
<dbReference type="NCBIfam" id="TIGR00517">
    <property type="entry name" value="acyl_carrier"/>
    <property type="match status" value="1"/>
</dbReference>
<dbReference type="GO" id="GO:0031177">
    <property type="term" value="F:phosphopantetheine binding"/>
    <property type="evidence" value="ECO:0007669"/>
    <property type="project" value="InterPro"/>
</dbReference>
<dbReference type="GO" id="GO:0000036">
    <property type="term" value="F:acyl carrier activity"/>
    <property type="evidence" value="ECO:0007669"/>
    <property type="project" value="TreeGrafter"/>
</dbReference>
<dbReference type="PROSITE" id="PS50075">
    <property type="entry name" value="CARRIER"/>
    <property type="match status" value="1"/>
</dbReference>
<dbReference type="Pfam" id="PF00550">
    <property type="entry name" value="PP-binding"/>
    <property type="match status" value="1"/>
</dbReference>
<dbReference type="InterPro" id="IPR020806">
    <property type="entry name" value="PKS_PP-bd"/>
</dbReference>
<dbReference type="EMBL" id="HBIR01053497">
    <property type="protein sequence ID" value="CAE0589824.1"/>
    <property type="molecule type" value="Transcribed_RNA"/>
</dbReference>
<reference evidence="12" key="1">
    <citation type="submission" date="2021-01" db="EMBL/GenBank/DDBJ databases">
        <authorList>
            <person name="Corre E."/>
            <person name="Pelletier E."/>
            <person name="Niang G."/>
            <person name="Scheremetjew M."/>
            <person name="Finn R."/>
            <person name="Kale V."/>
            <person name="Holt S."/>
            <person name="Cochrane G."/>
            <person name="Meng A."/>
            <person name="Brown T."/>
            <person name="Cohen L."/>
        </authorList>
    </citation>
    <scope>NUCLEOTIDE SEQUENCE</scope>
    <source>
        <strain evidence="12">379</strain>
    </source>
</reference>
<dbReference type="InterPro" id="IPR003231">
    <property type="entry name" value="ACP"/>
</dbReference>
<sequence length="185" mass="19991">MLYRLTIAALVASAGAFNAPMTQVDASLRRSQTLLCADAPWVPATAALWQPWQRPRSPSLQPFLSFLRHAPRQRTRRCALTAGRSPRAQTRSSHLARPTAARTGMVVMDEVEDKVKGIIAEQLGVEAGSVTPTSSFTEDLGADSLDAVELIMAIEEAFDIEIPDEEAESMTTPAECVAAIKTKLG</sequence>
<evidence type="ECO:0000256" key="6">
    <source>
        <dbReference type="ARBA" id="ARBA00022832"/>
    </source>
</evidence>
<evidence type="ECO:0000256" key="9">
    <source>
        <dbReference type="RuleBase" id="RU000722"/>
    </source>
</evidence>
<keyword evidence="5" id="KW-0597">Phosphoprotein</keyword>
<evidence type="ECO:0000313" key="12">
    <source>
        <dbReference type="EMBL" id="CAE0589824.1"/>
    </source>
</evidence>
<dbReference type="NCBIfam" id="NF002148">
    <property type="entry name" value="PRK00982.1-2"/>
    <property type="match status" value="1"/>
</dbReference>
<feature type="chain" id="PRO_5031144286" description="Acyl carrier protein" evidence="10">
    <location>
        <begin position="17"/>
        <end position="185"/>
    </location>
</feature>
<dbReference type="NCBIfam" id="NF002150">
    <property type="entry name" value="PRK00982.1-4"/>
    <property type="match status" value="1"/>
</dbReference>
<evidence type="ECO:0000256" key="10">
    <source>
        <dbReference type="SAM" id="SignalP"/>
    </source>
</evidence>
<feature type="signal peptide" evidence="10">
    <location>
        <begin position="1"/>
        <end position="16"/>
    </location>
</feature>
<feature type="domain" description="Carrier" evidence="11">
    <location>
        <begin position="109"/>
        <end position="184"/>
    </location>
</feature>
<dbReference type="SMART" id="SM00823">
    <property type="entry name" value="PKS_PP"/>
    <property type="match status" value="1"/>
</dbReference>
<dbReference type="GO" id="GO:0000035">
    <property type="term" value="F:acyl binding"/>
    <property type="evidence" value="ECO:0007669"/>
    <property type="project" value="TreeGrafter"/>
</dbReference>
<dbReference type="PROSITE" id="PS00012">
    <property type="entry name" value="PHOSPHOPANTETHEINE"/>
    <property type="match status" value="1"/>
</dbReference>
<keyword evidence="3 9" id="KW-0596">Phosphopantetheine</keyword>
<dbReference type="Gene3D" id="1.10.1200.10">
    <property type="entry name" value="ACP-like"/>
    <property type="match status" value="1"/>
</dbReference>
<proteinExistence type="inferred from homology"/>
<keyword evidence="6" id="KW-0276">Fatty acid metabolism</keyword>
<evidence type="ECO:0000256" key="3">
    <source>
        <dbReference type="ARBA" id="ARBA00022450"/>
    </source>
</evidence>
<evidence type="ECO:0000259" key="11">
    <source>
        <dbReference type="PROSITE" id="PS50075"/>
    </source>
</evidence>
<dbReference type="HAMAP" id="MF_01217">
    <property type="entry name" value="Acyl_carrier"/>
    <property type="match status" value="1"/>
</dbReference>
<gene>
    <name evidence="12" type="ORF">EHUX00137_LOCUS41689</name>
</gene>
<dbReference type="InterPro" id="IPR009081">
    <property type="entry name" value="PP-bd_ACP"/>
</dbReference>
<protein>
    <recommendedName>
        <fullName evidence="9">Acyl carrier protein</fullName>
    </recommendedName>
</protein>
<evidence type="ECO:0000256" key="1">
    <source>
        <dbReference type="ARBA" id="ARBA00003180"/>
    </source>
</evidence>
<keyword evidence="7" id="KW-0443">Lipid metabolism</keyword>
<dbReference type="SUPFAM" id="SSF47336">
    <property type="entry name" value="ACP-like"/>
    <property type="match status" value="1"/>
</dbReference>
<evidence type="ECO:0000256" key="2">
    <source>
        <dbReference type="ARBA" id="ARBA00010930"/>
    </source>
</evidence>
<evidence type="ECO:0000256" key="5">
    <source>
        <dbReference type="ARBA" id="ARBA00022553"/>
    </source>
</evidence>
<dbReference type="AlphaFoldDB" id="A0A7S3TQX0"/>
<evidence type="ECO:0000256" key="8">
    <source>
        <dbReference type="ARBA" id="ARBA00023160"/>
    </source>
</evidence>
<dbReference type="InterPro" id="IPR036736">
    <property type="entry name" value="ACP-like_sf"/>
</dbReference>
<name>A0A7S3TQX0_EMIHU</name>
<dbReference type="PANTHER" id="PTHR20863:SF76">
    <property type="entry name" value="CARRIER DOMAIN-CONTAINING PROTEIN"/>
    <property type="match status" value="1"/>
</dbReference>
<dbReference type="InterPro" id="IPR006162">
    <property type="entry name" value="Ppantetheine_attach_site"/>
</dbReference>
<comment type="function">
    <text evidence="1 9">Carrier of the growing fatty acid chain in fatty acid biosynthesis.</text>
</comment>
<keyword evidence="8 9" id="KW-0275">Fatty acid biosynthesis</keyword>
<comment type="similarity">
    <text evidence="2">Belongs to the acyl carrier protein (ACP) family.</text>
</comment>
<evidence type="ECO:0000256" key="4">
    <source>
        <dbReference type="ARBA" id="ARBA00022516"/>
    </source>
</evidence>
<keyword evidence="10" id="KW-0732">Signal</keyword>